<reference evidence="6 7" key="1">
    <citation type="submission" date="2020-01" db="EMBL/GenBank/DDBJ databases">
        <authorList>
            <consortium name="DOE Joint Genome Institute"/>
            <person name="Haridas S."/>
            <person name="Albert R."/>
            <person name="Binder M."/>
            <person name="Bloem J."/>
            <person name="Labutti K."/>
            <person name="Salamov A."/>
            <person name="Andreopoulos B."/>
            <person name="Baker S.E."/>
            <person name="Barry K."/>
            <person name="Bills G."/>
            <person name="Bluhm B.H."/>
            <person name="Cannon C."/>
            <person name="Castanera R."/>
            <person name="Culley D.E."/>
            <person name="Daum C."/>
            <person name="Ezra D."/>
            <person name="Gonzalez J.B."/>
            <person name="Henrissat B."/>
            <person name="Kuo A."/>
            <person name="Liang C."/>
            <person name="Lipzen A."/>
            <person name="Lutzoni F."/>
            <person name="Magnuson J."/>
            <person name="Mondo S."/>
            <person name="Nolan M."/>
            <person name="Ohm R."/>
            <person name="Pangilinan J."/>
            <person name="Park H.-J.H."/>
            <person name="Ramirez L."/>
            <person name="Alfaro M."/>
            <person name="Sun H."/>
            <person name="Tritt A."/>
            <person name="Yoshinaga Y."/>
            <person name="Zwiers L.-H.L."/>
            <person name="Turgeon B.G."/>
            <person name="Goodwin S.B."/>
            <person name="Spatafora J.W."/>
            <person name="Crous P.W."/>
            <person name="Grigoriev I.V."/>
        </authorList>
    </citation>
    <scope>NUCLEOTIDE SEQUENCE [LARGE SCALE GENOMIC DNA]</scope>
    <source>
        <strain evidence="6 7">CBS 611.86</strain>
    </source>
</reference>
<dbReference type="AlphaFoldDB" id="A0A7C8M548"/>
<dbReference type="InterPro" id="IPR011761">
    <property type="entry name" value="ATP-grasp"/>
</dbReference>
<dbReference type="PANTHER" id="PTHR43585:SF2">
    <property type="entry name" value="ATP-GRASP ENZYME FSQD"/>
    <property type="match status" value="1"/>
</dbReference>
<protein>
    <recommendedName>
        <fullName evidence="5">ATP-grasp domain-containing protein</fullName>
    </recommendedName>
</protein>
<dbReference type="Proteomes" id="UP000481861">
    <property type="component" value="Unassembled WGS sequence"/>
</dbReference>
<evidence type="ECO:0000256" key="2">
    <source>
        <dbReference type="ARBA" id="ARBA00022741"/>
    </source>
</evidence>
<comment type="caution">
    <text evidence="6">The sequence shown here is derived from an EMBL/GenBank/DDBJ whole genome shotgun (WGS) entry which is preliminary data.</text>
</comment>
<dbReference type="Gene3D" id="3.30.470.20">
    <property type="entry name" value="ATP-grasp fold, B domain"/>
    <property type="match status" value="1"/>
</dbReference>
<evidence type="ECO:0000313" key="7">
    <source>
        <dbReference type="Proteomes" id="UP000481861"/>
    </source>
</evidence>
<keyword evidence="1" id="KW-0436">Ligase</keyword>
<dbReference type="EMBL" id="JAADJZ010000022">
    <property type="protein sequence ID" value="KAF2867715.1"/>
    <property type="molecule type" value="Genomic_DNA"/>
</dbReference>
<keyword evidence="2 4" id="KW-0547">Nucleotide-binding</keyword>
<dbReference type="InterPro" id="IPR052032">
    <property type="entry name" value="ATP-dep_AA_Ligase"/>
</dbReference>
<gene>
    <name evidence="6" type="ORF">BDV95DRAFT_173628</name>
</gene>
<feature type="domain" description="ATP-grasp" evidence="5">
    <location>
        <begin position="305"/>
        <end position="538"/>
    </location>
</feature>
<sequence length="649" mass="71870">MVVKKGQQIVLAFDGLRDKGYLEISPISSDATQRSTTFWSLDVVLQSRVSPATDDGSDNIHTVSLPRTDSPVTTFLASTLKSLGDDAASDSVSLRFLFPKESGYVARSDFLEHRLEGSQYVSKAVSFLSPLQKVVAVERPSNTSTFGEVLLDAFGVLIISATPDSQDLDHDLLNRLSFPWLLASPLASRRLAWIQGREDIDSIGRALKGAAALGISLVVFDEPGHWLQPSDSPWSYLREAFVELDITPDDRLANRVADAVRAYLDKIDGVVTISDIRLPEIARACRMLGLPTESAEAYDIARDKGKTRMLEVVGKGESCVLSDASELDHYLERTQPLQFPLIVKPVIGWCSDCVSKVQTVEELAVAVRKASDRHADSARRSTAVVIEPYINGPEVDANLALLDGEVVFCDISDDFPSPADDNGAGFKANFQETQNVMPSGLPQFELDAIKAQMRDSILRQGFRSGVFHCEARVRNSSVKYTTGNGITDLAPKENIENLGTPQVYLHEINARPPGYLESVAVLLTYGVDYYAIRMLLALGPTEKQRIHALSHPFLQGPQYNLSVMIVQQTCAGIMKTADAGKEFLDKYPDIRNNVVDYYTRMKGGDVLEGPDADALWWIAYFSVFSRESRRELLERVEFIQRNFEYELEA</sequence>
<keyword evidence="7" id="KW-1185">Reference proteome</keyword>
<name>A0A7C8M548_9PLEO</name>
<dbReference type="OrthoDB" id="434648at2759"/>
<evidence type="ECO:0000313" key="6">
    <source>
        <dbReference type="EMBL" id="KAF2867715.1"/>
    </source>
</evidence>
<dbReference type="GO" id="GO:0005524">
    <property type="term" value="F:ATP binding"/>
    <property type="evidence" value="ECO:0007669"/>
    <property type="project" value="UniProtKB-UniRule"/>
</dbReference>
<evidence type="ECO:0000256" key="4">
    <source>
        <dbReference type="PROSITE-ProRule" id="PRU00409"/>
    </source>
</evidence>
<dbReference type="InterPro" id="IPR041472">
    <property type="entry name" value="BL00235/CARNS1_N"/>
</dbReference>
<evidence type="ECO:0000259" key="5">
    <source>
        <dbReference type="PROSITE" id="PS50975"/>
    </source>
</evidence>
<organism evidence="6 7">
    <name type="scientific">Massariosphaeria phaeospora</name>
    <dbReference type="NCBI Taxonomy" id="100035"/>
    <lineage>
        <taxon>Eukaryota</taxon>
        <taxon>Fungi</taxon>
        <taxon>Dikarya</taxon>
        <taxon>Ascomycota</taxon>
        <taxon>Pezizomycotina</taxon>
        <taxon>Dothideomycetes</taxon>
        <taxon>Pleosporomycetidae</taxon>
        <taxon>Pleosporales</taxon>
        <taxon>Pleosporales incertae sedis</taxon>
        <taxon>Massariosphaeria</taxon>
    </lineage>
</organism>
<dbReference type="Pfam" id="PF13535">
    <property type="entry name" value="ATP-grasp_4"/>
    <property type="match status" value="1"/>
</dbReference>
<dbReference type="PANTHER" id="PTHR43585">
    <property type="entry name" value="FUMIPYRROLE BIOSYNTHESIS PROTEIN C"/>
    <property type="match status" value="1"/>
</dbReference>
<evidence type="ECO:0000256" key="1">
    <source>
        <dbReference type="ARBA" id="ARBA00022598"/>
    </source>
</evidence>
<dbReference type="GO" id="GO:0046872">
    <property type="term" value="F:metal ion binding"/>
    <property type="evidence" value="ECO:0007669"/>
    <property type="project" value="InterPro"/>
</dbReference>
<evidence type="ECO:0000256" key="3">
    <source>
        <dbReference type="ARBA" id="ARBA00022840"/>
    </source>
</evidence>
<dbReference type="Pfam" id="PF18130">
    <property type="entry name" value="ATPgrasp_N"/>
    <property type="match status" value="1"/>
</dbReference>
<accession>A0A7C8M548</accession>
<dbReference type="PROSITE" id="PS50975">
    <property type="entry name" value="ATP_GRASP"/>
    <property type="match status" value="1"/>
</dbReference>
<dbReference type="GO" id="GO:0016874">
    <property type="term" value="F:ligase activity"/>
    <property type="evidence" value="ECO:0007669"/>
    <property type="project" value="UniProtKB-KW"/>
</dbReference>
<dbReference type="Gene3D" id="3.40.50.20">
    <property type="match status" value="1"/>
</dbReference>
<proteinExistence type="predicted"/>
<keyword evidence="3 4" id="KW-0067">ATP-binding</keyword>
<dbReference type="SUPFAM" id="SSF56059">
    <property type="entry name" value="Glutathione synthetase ATP-binding domain-like"/>
    <property type="match status" value="1"/>
</dbReference>